<feature type="domain" description="Guanylate cyclase" evidence="10">
    <location>
        <begin position="317"/>
        <end position="460"/>
    </location>
</feature>
<dbReference type="NCBIfam" id="TIGR00229">
    <property type="entry name" value="sensory_box"/>
    <property type="match status" value="1"/>
</dbReference>
<keyword evidence="2" id="KW-0812">Transmembrane</keyword>
<dbReference type="EMBL" id="JAQOSQ010000005">
    <property type="protein sequence ID" value="MDJ1183058.1"/>
    <property type="molecule type" value="Genomic_DNA"/>
</dbReference>
<dbReference type="InterPro" id="IPR035965">
    <property type="entry name" value="PAS-like_dom_sf"/>
</dbReference>
<dbReference type="RefSeq" id="WP_283757711.1">
    <property type="nucleotide sequence ID" value="NZ_JAQOSQ010000005.1"/>
</dbReference>
<comment type="caution">
    <text evidence="11">The sequence shown here is derived from an EMBL/GenBank/DDBJ whole genome shotgun (WGS) entry which is preliminary data.</text>
</comment>
<evidence type="ECO:0000256" key="7">
    <source>
        <dbReference type="PROSITE-ProRule" id="PRU00169"/>
    </source>
</evidence>
<evidence type="ECO:0000256" key="1">
    <source>
        <dbReference type="ARBA" id="ARBA00004370"/>
    </source>
</evidence>
<evidence type="ECO:0000256" key="2">
    <source>
        <dbReference type="ARBA" id="ARBA00022692"/>
    </source>
</evidence>
<keyword evidence="7" id="KW-0597">Phosphoprotein</keyword>
<dbReference type="InterPro" id="IPR001789">
    <property type="entry name" value="Sig_transdc_resp-reg_receiver"/>
</dbReference>
<feature type="modified residue" description="4-aspartylphosphate" evidence="7">
    <location>
        <position position="61"/>
    </location>
</feature>
<keyword evidence="4" id="KW-1133">Transmembrane helix</keyword>
<dbReference type="InterPro" id="IPR000014">
    <property type="entry name" value="PAS"/>
</dbReference>
<dbReference type="InterPro" id="IPR000700">
    <property type="entry name" value="PAS-assoc_C"/>
</dbReference>
<dbReference type="CDD" id="cd07302">
    <property type="entry name" value="CHD"/>
    <property type="match status" value="1"/>
</dbReference>
<evidence type="ECO:0000313" key="12">
    <source>
        <dbReference type="Proteomes" id="UP001232992"/>
    </source>
</evidence>
<dbReference type="PROSITE" id="PS50113">
    <property type="entry name" value="PAC"/>
    <property type="match status" value="1"/>
</dbReference>
<evidence type="ECO:0000259" key="8">
    <source>
        <dbReference type="PROSITE" id="PS50110"/>
    </source>
</evidence>
<protein>
    <submittedName>
        <fullName evidence="11">Adenylate/guanylate cyclase domain-containing protein</fullName>
    </submittedName>
</protein>
<keyword evidence="5" id="KW-0472">Membrane</keyword>
<dbReference type="Gene3D" id="3.40.50.2300">
    <property type="match status" value="1"/>
</dbReference>
<feature type="domain" description="PAC" evidence="9">
    <location>
        <begin position="229"/>
        <end position="281"/>
    </location>
</feature>
<dbReference type="InterPro" id="IPR013767">
    <property type="entry name" value="PAS_fold"/>
</dbReference>
<dbReference type="SUPFAM" id="SSF55073">
    <property type="entry name" value="Nucleotide cyclase"/>
    <property type="match status" value="1"/>
</dbReference>
<evidence type="ECO:0000256" key="5">
    <source>
        <dbReference type="ARBA" id="ARBA00023136"/>
    </source>
</evidence>
<evidence type="ECO:0000256" key="3">
    <source>
        <dbReference type="ARBA" id="ARBA00022741"/>
    </source>
</evidence>
<proteinExistence type="predicted"/>
<dbReference type="SUPFAM" id="SSF55785">
    <property type="entry name" value="PYP-like sensor domain (PAS domain)"/>
    <property type="match status" value="1"/>
</dbReference>
<dbReference type="Pfam" id="PF00072">
    <property type="entry name" value="Response_reg"/>
    <property type="match status" value="1"/>
</dbReference>
<keyword evidence="3" id="KW-0547">Nucleotide-binding</keyword>
<dbReference type="InterPro" id="IPR011006">
    <property type="entry name" value="CheY-like_superfamily"/>
</dbReference>
<dbReference type="CDD" id="cd19920">
    <property type="entry name" value="REC_PA4781-like"/>
    <property type="match status" value="1"/>
</dbReference>
<dbReference type="InterPro" id="IPR029787">
    <property type="entry name" value="Nucleotide_cyclase"/>
</dbReference>
<dbReference type="PANTHER" id="PTHR11920">
    <property type="entry name" value="GUANYLYL CYCLASE"/>
    <property type="match status" value="1"/>
</dbReference>
<evidence type="ECO:0000259" key="9">
    <source>
        <dbReference type="PROSITE" id="PS50113"/>
    </source>
</evidence>
<accession>A0ABT7BV39</accession>
<reference evidence="11 12" key="1">
    <citation type="submission" date="2023-01" db="EMBL/GenBank/DDBJ databases">
        <title>Novel diversity within Roseofilum (Cyanobacteria; Desertifilaceae) from marine benthic mats with descriptions of four novel species.</title>
        <authorList>
            <person name="Wang Y."/>
            <person name="Berthold D.E."/>
            <person name="Hu J."/>
            <person name="Lefler F.W."/>
            <person name="Laughinghouse H.D. IV."/>
        </authorList>
    </citation>
    <scope>NUCLEOTIDE SEQUENCE [LARGE SCALE GENOMIC DNA]</scope>
    <source>
        <strain evidence="11 12">BLCC-M143</strain>
    </source>
</reference>
<evidence type="ECO:0000256" key="6">
    <source>
        <dbReference type="ARBA" id="ARBA00023239"/>
    </source>
</evidence>
<dbReference type="SMART" id="SM00044">
    <property type="entry name" value="CYCc"/>
    <property type="match status" value="1"/>
</dbReference>
<keyword evidence="6" id="KW-0456">Lyase</keyword>
<evidence type="ECO:0000313" key="11">
    <source>
        <dbReference type="EMBL" id="MDJ1183058.1"/>
    </source>
</evidence>
<dbReference type="Gene3D" id="3.30.70.1230">
    <property type="entry name" value="Nucleotide cyclase"/>
    <property type="match status" value="1"/>
</dbReference>
<dbReference type="PROSITE" id="PS50125">
    <property type="entry name" value="GUANYLATE_CYCLASE_2"/>
    <property type="match status" value="1"/>
</dbReference>
<dbReference type="InterPro" id="IPR001054">
    <property type="entry name" value="A/G_cyclase"/>
</dbReference>
<name>A0ABT7BV39_9CYAN</name>
<dbReference type="InterPro" id="IPR050401">
    <property type="entry name" value="Cyclic_nucleotide_synthase"/>
</dbReference>
<dbReference type="Proteomes" id="UP001232992">
    <property type="component" value="Unassembled WGS sequence"/>
</dbReference>
<gene>
    <name evidence="11" type="ORF">PMH09_07615</name>
</gene>
<dbReference type="Gene3D" id="3.30.450.20">
    <property type="entry name" value="PAS domain"/>
    <property type="match status" value="1"/>
</dbReference>
<dbReference type="Pfam" id="PF00211">
    <property type="entry name" value="Guanylate_cyc"/>
    <property type="match status" value="1"/>
</dbReference>
<keyword evidence="12" id="KW-1185">Reference proteome</keyword>
<dbReference type="CDD" id="cd00130">
    <property type="entry name" value="PAS"/>
    <property type="match status" value="1"/>
</dbReference>
<feature type="domain" description="Response regulatory" evidence="8">
    <location>
        <begin position="12"/>
        <end position="128"/>
    </location>
</feature>
<evidence type="ECO:0000256" key="4">
    <source>
        <dbReference type="ARBA" id="ARBA00022989"/>
    </source>
</evidence>
<evidence type="ECO:0000259" key="10">
    <source>
        <dbReference type="PROSITE" id="PS50125"/>
    </source>
</evidence>
<dbReference type="SUPFAM" id="SSF52172">
    <property type="entry name" value="CheY-like"/>
    <property type="match status" value="1"/>
</dbReference>
<dbReference type="PROSITE" id="PS50110">
    <property type="entry name" value="RESPONSE_REGULATORY"/>
    <property type="match status" value="1"/>
</dbReference>
<dbReference type="Pfam" id="PF00989">
    <property type="entry name" value="PAS"/>
    <property type="match status" value="1"/>
</dbReference>
<organism evidence="11 12">
    <name type="scientific">Roseofilum casamattae BLCC-M143</name>
    <dbReference type="NCBI Taxonomy" id="3022442"/>
    <lineage>
        <taxon>Bacteria</taxon>
        <taxon>Bacillati</taxon>
        <taxon>Cyanobacteriota</taxon>
        <taxon>Cyanophyceae</taxon>
        <taxon>Desertifilales</taxon>
        <taxon>Desertifilaceae</taxon>
        <taxon>Roseofilum</taxon>
        <taxon>Roseofilum casamattae</taxon>
    </lineage>
</organism>
<dbReference type="PANTHER" id="PTHR11920:SF335">
    <property type="entry name" value="GUANYLATE CYCLASE"/>
    <property type="match status" value="1"/>
</dbReference>
<comment type="subcellular location">
    <subcellularLocation>
        <location evidence="1">Membrane</location>
    </subcellularLocation>
</comment>
<dbReference type="SMART" id="SM00448">
    <property type="entry name" value="REC"/>
    <property type="match status" value="1"/>
</dbReference>
<sequence length="513" mass="58499">MKDNTIRASTEDILVVDDNYHNIRFLSKILTQQGYKVRKAVNAQLAINAVEAFPPDLILLDIMMPDMDGYQLCKYFKSNGQYRKIPIIFMSALDGTLDKDKAFRSGAADYLTKPIQIEEILSKVRIQLSLLHMQNLLIEQAQQLREESIARKHAEENYRSIFENAINGMCQTTKEGKFIKANLALAQMYGYKSPDELMDSIPSLNQNFYVRSKRRDEFLAYMEVFETVQGFESEIYRQDGSTLWISENVRKVIDAKGNFLYFEEIVQDVTEKRAMETELQEQRRVSEELLLNILPQYIAEKLKRNRHNIADFLPEVAVLFADLVGFTELSAKIDPTKLVDLLNEIFSAFDQLTSDRGLEKIKTIGDAYMVVGGLPRYGKDRSAESDPIEQVVNLALSMQAKIQEFQRPILSDTNSVDGQIDSFELRIGINAGPVVAGVIGVSKFQLDLWGDTVNIASRMESQGEPGKIQVTEAIYERLKDRFSFAERGQIDVKGRGDMTTYWLLDKLPDSDRP</sequence>